<gene>
    <name evidence="2" type="ORF">LEA_16371</name>
</gene>
<dbReference type="PANTHER" id="PTHR43100">
    <property type="entry name" value="GLUTAMATE SYNTHASE [NADPH] SMALL CHAIN"/>
    <property type="match status" value="1"/>
</dbReference>
<accession>K1T1R1</accession>
<organism evidence="2">
    <name type="scientific">human gut metagenome</name>
    <dbReference type="NCBI Taxonomy" id="408170"/>
    <lineage>
        <taxon>unclassified sequences</taxon>
        <taxon>metagenomes</taxon>
        <taxon>organismal metagenomes</taxon>
    </lineage>
</organism>
<dbReference type="Gene3D" id="2.160.20.60">
    <property type="entry name" value="Glutamate synthase, alpha subunit, C-terminal domain"/>
    <property type="match status" value="1"/>
</dbReference>
<dbReference type="PANTHER" id="PTHR43100:SF1">
    <property type="entry name" value="GLUTAMATE SYNTHASE [NADPH] SMALL CHAIN"/>
    <property type="match status" value="1"/>
</dbReference>
<reference evidence="2" key="1">
    <citation type="journal article" date="2013" name="Environ. Microbiol.">
        <title>Microbiota from the distal guts of lean and obese adolescents exhibit partial functional redundancy besides clear differences in community structure.</title>
        <authorList>
            <person name="Ferrer M."/>
            <person name="Ruiz A."/>
            <person name="Lanza F."/>
            <person name="Haange S.B."/>
            <person name="Oberbach A."/>
            <person name="Till H."/>
            <person name="Bargiela R."/>
            <person name="Campoy C."/>
            <person name="Segura M.T."/>
            <person name="Richter M."/>
            <person name="von Bergen M."/>
            <person name="Seifert J."/>
            <person name="Suarez A."/>
        </authorList>
    </citation>
    <scope>NUCLEOTIDE SEQUENCE</scope>
</reference>
<dbReference type="InterPro" id="IPR036485">
    <property type="entry name" value="Glu_synth_asu_C_sf"/>
</dbReference>
<evidence type="ECO:0000259" key="1">
    <source>
        <dbReference type="Pfam" id="PF01493"/>
    </source>
</evidence>
<protein>
    <submittedName>
        <fullName evidence="2">Protein containing Glutamate synthase, alpha subunit</fullName>
        <ecNumber evidence="2">1.-.-.-</ecNumber>
    </submittedName>
</protein>
<feature type="non-terminal residue" evidence="2">
    <location>
        <position position="1"/>
    </location>
</feature>
<sequence length="158" mass="18064">SVVEGVGDHGCEYMTGGRVVVLGKTGKNFAAGMSGGIAYVLDEDNDLYTRMNKEMVFSEEISNKYDVMELKDMIKEHVALTNSEKGKKILDNFSEYLPKFKKVIPYDYNRMLMAIVQMEEKGLSSEQAQIEAFLCKYAWIVCERESFDLFYSRIFEKG</sequence>
<keyword evidence="2" id="KW-0560">Oxidoreductase</keyword>
<dbReference type="EMBL" id="AJWY01011189">
    <property type="protein sequence ID" value="EKC53441.1"/>
    <property type="molecule type" value="Genomic_DNA"/>
</dbReference>
<dbReference type="InterPro" id="IPR002489">
    <property type="entry name" value="Glu_synth_asu_C"/>
</dbReference>
<dbReference type="InterPro" id="IPR051394">
    <property type="entry name" value="Glutamate_Synthase"/>
</dbReference>
<dbReference type="EC" id="1.-.-.-" evidence="2"/>
<dbReference type="AlphaFoldDB" id="K1T1R1"/>
<dbReference type="GO" id="GO:0016491">
    <property type="term" value="F:oxidoreductase activity"/>
    <property type="evidence" value="ECO:0007669"/>
    <property type="project" value="UniProtKB-KW"/>
</dbReference>
<name>K1T1R1_9ZZZZ</name>
<dbReference type="SUPFAM" id="SSF69336">
    <property type="entry name" value="Alpha subunit of glutamate synthase, C-terminal domain"/>
    <property type="match status" value="1"/>
</dbReference>
<evidence type="ECO:0000313" key="2">
    <source>
        <dbReference type="EMBL" id="EKC53441.1"/>
    </source>
</evidence>
<dbReference type="Pfam" id="PF01493">
    <property type="entry name" value="GXGXG"/>
    <property type="match status" value="1"/>
</dbReference>
<comment type="caution">
    <text evidence="2">The sequence shown here is derived from an EMBL/GenBank/DDBJ whole genome shotgun (WGS) entry which is preliminary data.</text>
</comment>
<proteinExistence type="predicted"/>
<feature type="domain" description="Glutamate synthase alpha subunit C-terminal" evidence="1">
    <location>
        <begin position="2"/>
        <end position="64"/>
    </location>
</feature>